<dbReference type="eggNOG" id="COG0664">
    <property type="taxonomic scope" value="Bacteria"/>
</dbReference>
<dbReference type="STRING" id="446470.Snas_3652"/>
<dbReference type="GO" id="GO:0005829">
    <property type="term" value="C:cytosol"/>
    <property type="evidence" value="ECO:0007669"/>
    <property type="project" value="TreeGrafter"/>
</dbReference>
<evidence type="ECO:0000313" key="2">
    <source>
        <dbReference type="EMBL" id="ADD43310.1"/>
    </source>
</evidence>
<gene>
    <name evidence="2" type="ordered locus">Snas_3652</name>
</gene>
<dbReference type="OrthoDB" id="290916at2"/>
<dbReference type="GO" id="GO:0003700">
    <property type="term" value="F:DNA-binding transcription factor activity"/>
    <property type="evidence" value="ECO:0007669"/>
    <property type="project" value="TreeGrafter"/>
</dbReference>
<accession>D3PXI0</accession>
<proteinExistence type="predicted"/>
<sequence>MTHSDVLRDFEFFAGLSTEQLALVGITGRRVRYSAGQRLFAEGSPASGFWLLESGSVDIDTPVVGGGRAVLDTLGPGDVVGWSWLIPPHLWHFGAVATTDITAILLDTERLARVMRNEPDLGFALSTRLCGVLAHRLHATRYRDLHHRTEARS</sequence>
<dbReference type="EMBL" id="CP001778">
    <property type="protein sequence ID" value="ADD43310.1"/>
    <property type="molecule type" value="Genomic_DNA"/>
</dbReference>
<dbReference type="InterPro" id="IPR000595">
    <property type="entry name" value="cNMP-bd_dom"/>
</dbReference>
<dbReference type="Proteomes" id="UP000000844">
    <property type="component" value="Chromosome"/>
</dbReference>
<reference evidence="2 3" key="1">
    <citation type="journal article" date="2009" name="Stand. Genomic Sci.">
        <title>Complete genome sequence of Stackebrandtia nassauensis type strain (LLR-40K-21).</title>
        <authorList>
            <person name="Munk C."/>
            <person name="Lapidus A."/>
            <person name="Copeland A."/>
            <person name="Jando M."/>
            <person name="Mayilraj S."/>
            <person name="Glavina Del Rio T."/>
            <person name="Nolan M."/>
            <person name="Chen F."/>
            <person name="Lucas S."/>
            <person name="Tice H."/>
            <person name="Cheng J.F."/>
            <person name="Han C."/>
            <person name="Detter J.C."/>
            <person name="Bruce D."/>
            <person name="Goodwin L."/>
            <person name="Chain P."/>
            <person name="Pitluck S."/>
            <person name="Goker M."/>
            <person name="Ovchinikova G."/>
            <person name="Pati A."/>
            <person name="Ivanova N."/>
            <person name="Mavromatis K."/>
            <person name="Chen A."/>
            <person name="Palaniappan K."/>
            <person name="Land M."/>
            <person name="Hauser L."/>
            <person name="Chang Y.J."/>
            <person name="Jeffries C.D."/>
            <person name="Bristow J."/>
            <person name="Eisen J.A."/>
            <person name="Markowitz V."/>
            <person name="Hugenholtz P."/>
            <person name="Kyrpides N.C."/>
            <person name="Klenk H.P."/>
        </authorList>
    </citation>
    <scope>NUCLEOTIDE SEQUENCE [LARGE SCALE GENOMIC DNA]</scope>
    <source>
        <strain evidence="3">DSM 44728 / CIP 108903 / NRRL B-16338 / NBRC 102104 / LLR-40K-21</strain>
    </source>
</reference>
<keyword evidence="3" id="KW-1185">Reference proteome</keyword>
<dbReference type="AlphaFoldDB" id="D3PXI0"/>
<dbReference type="HOGENOM" id="CLU_075053_15_1_11"/>
<dbReference type="InterPro" id="IPR014710">
    <property type="entry name" value="RmlC-like_jellyroll"/>
</dbReference>
<dbReference type="Gene3D" id="2.60.120.10">
    <property type="entry name" value="Jelly Rolls"/>
    <property type="match status" value="1"/>
</dbReference>
<dbReference type="Pfam" id="PF00027">
    <property type="entry name" value="cNMP_binding"/>
    <property type="match status" value="1"/>
</dbReference>
<dbReference type="SUPFAM" id="SSF51206">
    <property type="entry name" value="cAMP-binding domain-like"/>
    <property type="match status" value="1"/>
</dbReference>
<dbReference type="InterPro" id="IPR050397">
    <property type="entry name" value="Env_Response_Regulators"/>
</dbReference>
<dbReference type="CDD" id="cd00038">
    <property type="entry name" value="CAP_ED"/>
    <property type="match status" value="1"/>
</dbReference>
<dbReference type="PANTHER" id="PTHR24567:SF74">
    <property type="entry name" value="HTH-TYPE TRANSCRIPTIONAL REGULATOR ARCR"/>
    <property type="match status" value="1"/>
</dbReference>
<dbReference type="SMART" id="SM00100">
    <property type="entry name" value="cNMP"/>
    <property type="match status" value="1"/>
</dbReference>
<dbReference type="KEGG" id="sna:Snas_3652"/>
<dbReference type="InterPro" id="IPR018490">
    <property type="entry name" value="cNMP-bd_dom_sf"/>
</dbReference>
<dbReference type="PANTHER" id="PTHR24567">
    <property type="entry name" value="CRP FAMILY TRANSCRIPTIONAL REGULATORY PROTEIN"/>
    <property type="match status" value="1"/>
</dbReference>
<evidence type="ECO:0000259" key="1">
    <source>
        <dbReference type="PROSITE" id="PS50042"/>
    </source>
</evidence>
<dbReference type="RefSeq" id="WP_013018881.1">
    <property type="nucleotide sequence ID" value="NC_013947.1"/>
</dbReference>
<dbReference type="PROSITE" id="PS50042">
    <property type="entry name" value="CNMP_BINDING_3"/>
    <property type="match status" value="1"/>
</dbReference>
<protein>
    <submittedName>
        <fullName evidence="2">Putative transcriptional regulator, Crp/Fnr family</fullName>
    </submittedName>
</protein>
<organism evidence="2 3">
    <name type="scientific">Stackebrandtia nassauensis (strain DSM 44728 / CIP 108903 / NRRL B-16338 / NBRC 102104 / LLR-40K-21)</name>
    <dbReference type="NCBI Taxonomy" id="446470"/>
    <lineage>
        <taxon>Bacteria</taxon>
        <taxon>Bacillati</taxon>
        <taxon>Actinomycetota</taxon>
        <taxon>Actinomycetes</taxon>
        <taxon>Glycomycetales</taxon>
        <taxon>Glycomycetaceae</taxon>
        <taxon>Stackebrandtia</taxon>
    </lineage>
</organism>
<name>D3PXI0_STANL</name>
<feature type="domain" description="Cyclic nucleotide-binding" evidence="1">
    <location>
        <begin position="12"/>
        <end position="115"/>
    </location>
</feature>
<evidence type="ECO:0000313" key="3">
    <source>
        <dbReference type="Proteomes" id="UP000000844"/>
    </source>
</evidence>